<dbReference type="EMBL" id="QJKJ01008147">
    <property type="protein sequence ID" value="RDX80663.1"/>
    <property type="molecule type" value="Genomic_DNA"/>
</dbReference>
<accession>A0A371FRE5</accession>
<name>A0A371FRE5_MUCPR</name>
<sequence>MLKRSINLHLIFLGEVPFTLGLISRGLCKSLLGRRIGGTVTSVHNKIESTNVVGLITSQKQSCFGHILCFQNHSLQVRGLCIHFLCSLLLHPHCTGQQRSRHRIRRNAINSDSMLPQFHAQVLHQTHHRVLRRCVWVSRTRLNHRSNARSEHNAPSFSRNHYLSSVFGGVESTEHVHLENPLQVTTIKGHDRRLQTAFDASVTEQDVQLAVPRDGTVDGAFNVVVVGDVAVNIGNVIGVEVLAKGVSEVVLDVGDHHLGTVANEKPGGGFPDATGSACY</sequence>
<evidence type="ECO:0000313" key="2">
    <source>
        <dbReference type="Proteomes" id="UP000257109"/>
    </source>
</evidence>
<evidence type="ECO:0000313" key="1">
    <source>
        <dbReference type="EMBL" id="RDX80663.1"/>
    </source>
</evidence>
<protein>
    <submittedName>
        <fullName evidence="1">Uncharacterized protein</fullName>
    </submittedName>
</protein>
<proteinExistence type="predicted"/>
<dbReference type="AlphaFoldDB" id="A0A371FRE5"/>
<comment type="caution">
    <text evidence="1">The sequence shown here is derived from an EMBL/GenBank/DDBJ whole genome shotgun (WGS) entry which is preliminary data.</text>
</comment>
<organism evidence="1 2">
    <name type="scientific">Mucuna pruriens</name>
    <name type="common">Velvet bean</name>
    <name type="synonym">Dolichos pruriens</name>
    <dbReference type="NCBI Taxonomy" id="157652"/>
    <lineage>
        <taxon>Eukaryota</taxon>
        <taxon>Viridiplantae</taxon>
        <taxon>Streptophyta</taxon>
        <taxon>Embryophyta</taxon>
        <taxon>Tracheophyta</taxon>
        <taxon>Spermatophyta</taxon>
        <taxon>Magnoliopsida</taxon>
        <taxon>eudicotyledons</taxon>
        <taxon>Gunneridae</taxon>
        <taxon>Pentapetalae</taxon>
        <taxon>rosids</taxon>
        <taxon>fabids</taxon>
        <taxon>Fabales</taxon>
        <taxon>Fabaceae</taxon>
        <taxon>Papilionoideae</taxon>
        <taxon>50 kb inversion clade</taxon>
        <taxon>NPAAA clade</taxon>
        <taxon>indigoferoid/millettioid clade</taxon>
        <taxon>Phaseoleae</taxon>
        <taxon>Mucuna</taxon>
    </lineage>
</organism>
<keyword evidence="2" id="KW-1185">Reference proteome</keyword>
<reference evidence="1" key="1">
    <citation type="submission" date="2018-05" db="EMBL/GenBank/DDBJ databases">
        <title>Draft genome of Mucuna pruriens seed.</title>
        <authorList>
            <person name="Nnadi N.E."/>
            <person name="Vos R."/>
            <person name="Hasami M.H."/>
            <person name="Devisetty U.K."/>
            <person name="Aguiy J.C."/>
        </authorList>
    </citation>
    <scope>NUCLEOTIDE SEQUENCE [LARGE SCALE GENOMIC DNA]</scope>
    <source>
        <strain evidence="1">JCA_2017</strain>
    </source>
</reference>
<feature type="non-terminal residue" evidence="1">
    <location>
        <position position="1"/>
    </location>
</feature>
<gene>
    <name evidence="1" type="ORF">CR513_38765</name>
</gene>
<dbReference type="Proteomes" id="UP000257109">
    <property type="component" value="Unassembled WGS sequence"/>
</dbReference>